<dbReference type="InParanoid" id="A0A1S0U3Y5"/>
<feature type="domain" description="Chitin-binding type-2" evidence="6">
    <location>
        <begin position="446"/>
        <end position="504"/>
    </location>
</feature>
<evidence type="ECO:0000256" key="4">
    <source>
        <dbReference type="ARBA" id="ARBA00023157"/>
    </source>
</evidence>
<keyword evidence="4" id="KW-1015">Disulfide bond</keyword>
<dbReference type="PROSITE" id="PS50940">
    <property type="entry name" value="CHIT_BIND_II"/>
    <property type="match status" value="4"/>
</dbReference>
<feature type="domain" description="Chitin-binding type-2" evidence="6">
    <location>
        <begin position="303"/>
        <end position="358"/>
    </location>
</feature>
<dbReference type="GeneID" id="9941863"/>
<protein>
    <recommendedName>
        <fullName evidence="6">Chitin-binding type-2 domain-containing protein</fullName>
    </recommendedName>
</protein>
<accession>A0A1S0U3Y5</accession>
<dbReference type="SMART" id="SM00494">
    <property type="entry name" value="ChtBD2"/>
    <property type="match status" value="6"/>
</dbReference>
<keyword evidence="1" id="KW-0147">Chitin-binding</keyword>
<sequence length="562" mass="61638">MGEIKMEVANADHEVPSMLPNFTCSINSTISLGCSPTFVICSGGIVYIFNCGGGLTTSSCNRIEDTSECDEQDNKRRMLSVTKGFSSSSPLTEFDNLPHTSVNLTNVSYDASSFDCMSVPDGLYASHCSPLFFVCSVDHITGFVCQDALVFNLETGFCDQKEHVSSCEKTNLVNSSPTTSSSIAEKLSLEPSFITAQPSHHSTPLKRWECEKGFSGIMSRGCSRKFTVCINGDDHLFFCQEGLVYNIDTSRCDHAQNVAACGSKAGIPFRKRAHEISHLKKHLASSIRIADLRAAEPSKQTMHARCYASRGQIAAYGHCRGEYIYCLRDGTLRKSYCINGYMFDEDVGRCVPAEVCGIIGGAVAESVSLTKEKCDGVEDNISKGIGPCLSEYYVCKKGVPIRRRCFKHLETFSATAGACVVRSLNPECRQSPTIPTDGIKKLNNADDFCIHRLDGLYRHPTDCARILQCFGEEIFEHLPCNDGFVFNEISGGCDYKSNVPECAGTSEKSIEGNNSSSAGLNCEGKSHGDHLADEKDCSVFYRCVWGKLEKFFVQSILFLIPY</sequence>
<keyword evidence="3" id="KW-0677">Repeat</keyword>
<reference evidence="7" key="1">
    <citation type="submission" date="2012-04" db="EMBL/GenBank/DDBJ databases">
        <title>The Genome Sequence of Loa loa.</title>
        <authorList>
            <consortium name="The Broad Institute Genome Sequencing Platform"/>
            <consortium name="Broad Institute Genome Sequencing Center for Infectious Disease"/>
            <person name="Nutman T.B."/>
            <person name="Fink D.L."/>
            <person name="Russ C."/>
            <person name="Young S."/>
            <person name="Zeng Q."/>
            <person name="Gargeya S."/>
            <person name="Alvarado L."/>
            <person name="Berlin A."/>
            <person name="Chapman S.B."/>
            <person name="Chen Z."/>
            <person name="Freedman E."/>
            <person name="Gellesch M."/>
            <person name="Goldberg J."/>
            <person name="Griggs A."/>
            <person name="Gujja S."/>
            <person name="Heilman E.R."/>
            <person name="Heiman D."/>
            <person name="Howarth C."/>
            <person name="Mehta T."/>
            <person name="Neiman D."/>
            <person name="Pearson M."/>
            <person name="Roberts A."/>
            <person name="Saif S."/>
            <person name="Shea T."/>
            <person name="Shenoy N."/>
            <person name="Sisk P."/>
            <person name="Stolte C."/>
            <person name="Sykes S."/>
            <person name="White J."/>
            <person name="Yandava C."/>
            <person name="Haas B."/>
            <person name="Henn M.R."/>
            <person name="Nusbaum C."/>
            <person name="Birren B."/>
        </authorList>
    </citation>
    <scope>NUCLEOTIDE SEQUENCE [LARGE SCALE GENOMIC DNA]</scope>
</reference>
<feature type="domain" description="Chitin-binding type-2" evidence="6">
    <location>
        <begin position="207"/>
        <end position="263"/>
    </location>
</feature>
<dbReference type="GO" id="GO:0005576">
    <property type="term" value="C:extracellular region"/>
    <property type="evidence" value="ECO:0007669"/>
    <property type="project" value="InterPro"/>
</dbReference>
<keyword evidence="2" id="KW-0732">Signal</keyword>
<feature type="domain" description="Chitin-binding type-2" evidence="6">
    <location>
        <begin position="113"/>
        <end position="169"/>
    </location>
</feature>
<dbReference type="EMBL" id="JH712068">
    <property type="protein sequence ID" value="EFO24026.1"/>
    <property type="molecule type" value="Genomic_DNA"/>
</dbReference>
<dbReference type="InterPro" id="IPR002557">
    <property type="entry name" value="Chitin-bd_dom"/>
</dbReference>
<dbReference type="CTD" id="9941863"/>
<proteinExistence type="predicted"/>
<name>A0A1S0U3Y5_LOALO</name>
<dbReference type="GO" id="GO:0008061">
    <property type="term" value="F:chitin binding"/>
    <property type="evidence" value="ECO:0007669"/>
    <property type="project" value="UniProtKB-KW"/>
</dbReference>
<dbReference type="AlphaFoldDB" id="A0A1S0U3Y5"/>
<dbReference type="InterPro" id="IPR036508">
    <property type="entry name" value="Chitin-bd_dom_sf"/>
</dbReference>
<keyword evidence="5" id="KW-0325">Glycoprotein</keyword>
<dbReference type="InterPro" id="IPR051940">
    <property type="entry name" value="Chitin_bind-dev_reg"/>
</dbReference>
<evidence type="ECO:0000313" key="7">
    <source>
        <dbReference type="EMBL" id="EFO24026.1"/>
    </source>
</evidence>
<dbReference type="PANTHER" id="PTHR23301">
    <property type="entry name" value="CHITIN BINDING PERITROPHIN-A"/>
    <property type="match status" value="1"/>
</dbReference>
<evidence type="ECO:0000259" key="6">
    <source>
        <dbReference type="PROSITE" id="PS50940"/>
    </source>
</evidence>
<gene>
    <name evidence="7" type="ORF">LOAG_04466</name>
</gene>
<dbReference type="Gene3D" id="2.170.140.10">
    <property type="entry name" value="Chitin binding domain"/>
    <property type="match status" value="2"/>
</dbReference>
<evidence type="ECO:0000256" key="2">
    <source>
        <dbReference type="ARBA" id="ARBA00022729"/>
    </source>
</evidence>
<evidence type="ECO:0000256" key="3">
    <source>
        <dbReference type="ARBA" id="ARBA00022737"/>
    </source>
</evidence>
<dbReference type="OrthoDB" id="6020543at2759"/>
<dbReference type="KEGG" id="loa:LOAG_04466"/>
<evidence type="ECO:0000256" key="5">
    <source>
        <dbReference type="ARBA" id="ARBA00023180"/>
    </source>
</evidence>
<dbReference type="PANTHER" id="PTHR23301:SF0">
    <property type="entry name" value="CHITIN-BINDING TYPE-2 DOMAIN-CONTAINING PROTEIN-RELATED"/>
    <property type="match status" value="1"/>
</dbReference>
<dbReference type="PROSITE" id="PS51257">
    <property type="entry name" value="PROKAR_LIPOPROTEIN"/>
    <property type="match status" value="1"/>
</dbReference>
<organism evidence="7">
    <name type="scientific">Loa loa</name>
    <name type="common">Eye worm</name>
    <name type="synonym">Filaria loa</name>
    <dbReference type="NCBI Taxonomy" id="7209"/>
    <lineage>
        <taxon>Eukaryota</taxon>
        <taxon>Metazoa</taxon>
        <taxon>Ecdysozoa</taxon>
        <taxon>Nematoda</taxon>
        <taxon>Chromadorea</taxon>
        <taxon>Rhabditida</taxon>
        <taxon>Spirurina</taxon>
        <taxon>Spiruromorpha</taxon>
        <taxon>Filarioidea</taxon>
        <taxon>Onchocercidae</taxon>
        <taxon>Loa</taxon>
    </lineage>
</organism>
<evidence type="ECO:0000256" key="1">
    <source>
        <dbReference type="ARBA" id="ARBA00022669"/>
    </source>
</evidence>
<dbReference type="Pfam" id="PF01607">
    <property type="entry name" value="CBM_14"/>
    <property type="match status" value="3"/>
</dbReference>
<dbReference type="SUPFAM" id="SSF57625">
    <property type="entry name" value="Invertebrate chitin-binding proteins"/>
    <property type="match status" value="4"/>
</dbReference>
<dbReference type="OMA" id="SKGIGPC"/>
<dbReference type="RefSeq" id="XP_003140046.1">
    <property type="nucleotide sequence ID" value="XM_003139998.2"/>
</dbReference>